<dbReference type="InterPro" id="IPR015927">
    <property type="entry name" value="Peptidase_S24_S26A/B/C"/>
</dbReference>
<gene>
    <name evidence="5" type="ORF">SAMN02745975_03374</name>
</gene>
<evidence type="ECO:0000256" key="1">
    <source>
        <dbReference type="ARBA" id="ARBA00023015"/>
    </source>
</evidence>
<dbReference type="PANTHER" id="PTHR40661">
    <property type="match status" value="1"/>
</dbReference>
<evidence type="ECO:0000256" key="2">
    <source>
        <dbReference type="ARBA" id="ARBA00023125"/>
    </source>
</evidence>
<proteinExistence type="predicted"/>
<dbReference type="Proteomes" id="UP000184536">
    <property type="component" value="Unassembled WGS sequence"/>
</dbReference>
<accession>A0A1M6NRL3</accession>
<dbReference type="AlphaFoldDB" id="A0A1M6NRL3"/>
<dbReference type="SMART" id="SM00530">
    <property type="entry name" value="HTH_XRE"/>
    <property type="match status" value="1"/>
</dbReference>
<evidence type="ECO:0000256" key="3">
    <source>
        <dbReference type="ARBA" id="ARBA00023163"/>
    </source>
</evidence>
<reference evidence="6" key="1">
    <citation type="submission" date="2016-11" db="EMBL/GenBank/DDBJ databases">
        <authorList>
            <person name="Varghese N."/>
            <person name="Submissions S."/>
        </authorList>
    </citation>
    <scope>NUCLEOTIDE SEQUENCE [LARGE SCALE GENOMIC DNA]</scope>
    <source>
        <strain evidence="6">DSM 17957</strain>
    </source>
</reference>
<dbReference type="Pfam" id="PF01381">
    <property type="entry name" value="HTH_3"/>
    <property type="match status" value="1"/>
</dbReference>
<evidence type="ECO:0000313" key="5">
    <source>
        <dbReference type="EMBL" id="SHJ98355.1"/>
    </source>
</evidence>
<dbReference type="OrthoDB" id="14949at2"/>
<dbReference type="PANTHER" id="PTHR40661:SF3">
    <property type="entry name" value="FELS-1 PROPHAGE TRANSCRIPTIONAL REGULATOR"/>
    <property type="match status" value="1"/>
</dbReference>
<dbReference type="Pfam" id="PF00717">
    <property type="entry name" value="Peptidase_S24"/>
    <property type="match status" value="1"/>
</dbReference>
<dbReference type="Gene3D" id="2.10.109.10">
    <property type="entry name" value="Umud Fragment, subunit A"/>
    <property type="match status" value="1"/>
</dbReference>
<dbReference type="SUPFAM" id="SSF47413">
    <property type="entry name" value="lambda repressor-like DNA-binding domains"/>
    <property type="match status" value="1"/>
</dbReference>
<dbReference type="STRING" id="1121919.SAMN02745975_03374"/>
<feature type="domain" description="HTH cro/C1-type" evidence="4">
    <location>
        <begin position="8"/>
        <end position="62"/>
    </location>
</feature>
<dbReference type="RefSeq" id="WP_110942370.1">
    <property type="nucleotide sequence ID" value="NZ_FQZV01000058.1"/>
</dbReference>
<evidence type="ECO:0000259" key="4">
    <source>
        <dbReference type="PROSITE" id="PS50943"/>
    </source>
</evidence>
<dbReference type="InterPro" id="IPR010982">
    <property type="entry name" value="Lambda_DNA-bd_dom_sf"/>
</dbReference>
<dbReference type="InterPro" id="IPR036286">
    <property type="entry name" value="LexA/Signal_pep-like_sf"/>
</dbReference>
<protein>
    <submittedName>
        <fullName evidence="5">Helix-turn-helix</fullName>
    </submittedName>
</protein>
<dbReference type="PROSITE" id="PS50943">
    <property type="entry name" value="HTH_CROC1"/>
    <property type="match status" value="1"/>
</dbReference>
<keyword evidence="2" id="KW-0238">DNA-binding</keyword>
<dbReference type="InterPro" id="IPR001387">
    <property type="entry name" value="Cro/C1-type_HTH"/>
</dbReference>
<sequence length="230" mass="26320">MSRIGNKIKEERTKKGLTPKQLGKKCGVTESFILEVESGKKIINERLIGQISKALGVNLEENITLEPDKGEIVETQKIKKAEVPVVKRETVEPLEQWDFALANIIKKIPIYDVQMEKVKGHKSFPIIERKVEGFNPDKLVYIELADQSMTGFRMQKGDRVLVFLNNQWADNGFYLLEADGVRMIRKLKRAEGNKLQLVSNIHEPKAVTKELKEIKILGRCIRIEIDLVKE</sequence>
<keyword evidence="1" id="KW-0805">Transcription regulation</keyword>
<dbReference type="CDD" id="cd00093">
    <property type="entry name" value="HTH_XRE"/>
    <property type="match status" value="1"/>
</dbReference>
<keyword evidence="6" id="KW-1185">Reference proteome</keyword>
<name>A0A1M6NRL3_9FIRM</name>
<dbReference type="EMBL" id="FQZV01000058">
    <property type="protein sequence ID" value="SHJ98355.1"/>
    <property type="molecule type" value="Genomic_DNA"/>
</dbReference>
<dbReference type="SUPFAM" id="SSF51306">
    <property type="entry name" value="LexA/Signal peptidase"/>
    <property type="match status" value="1"/>
</dbReference>
<organism evidence="5 6">
    <name type="scientific">Geosporobacter subterraneus DSM 17957</name>
    <dbReference type="NCBI Taxonomy" id="1121919"/>
    <lineage>
        <taxon>Bacteria</taxon>
        <taxon>Bacillati</taxon>
        <taxon>Bacillota</taxon>
        <taxon>Clostridia</taxon>
        <taxon>Peptostreptococcales</taxon>
        <taxon>Thermotaleaceae</taxon>
        <taxon>Geosporobacter</taxon>
    </lineage>
</organism>
<evidence type="ECO:0000313" key="6">
    <source>
        <dbReference type="Proteomes" id="UP000184536"/>
    </source>
</evidence>
<keyword evidence="3" id="KW-0804">Transcription</keyword>
<dbReference type="GO" id="GO:0003677">
    <property type="term" value="F:DNA binding"/>
    <property type="evidence" value="ECO:0007669"/>
    <property type="project" value="UniProtKB-KW"/>
</dbReference>
<dbReference type="Gene3D" id="1.10.260.40">
    <property type="entry name" value="lambda repressor-like DNA-binding domains"/>
    <property type="match status" value="1"/>
</dbReference>